<evidence type="ECO:0000313" key="2">
    <source>
        <dbReference type="Proteomes" id="UP000403266"/>
    </source>
</evidence>
<dbReference type="AlphaFoldDB" id="A0A5N7MQI1"/>
<comment type="caution">
    <text evidence="1">The sequence shown here is derived from an EMBL/GenBank/DDBJ whole genome shotgun (WGS) entry which is preliminary data.</text>
</comment>
<dbReference type="EMBL" id="VOSK01000208">
    <property type="protein sequence ID" value="MPR29203.1"/>
    <property type="molecule type" value="Genomic_DNA"/>
</dbReference>
<sequence length="96" mass="10867">MTYSLFQMAPGAYDLLLNGEVVGSVVRSSLYQPYTWTAELLEDLAPARRPAPFTEIEHIFASLEELCDWLGNVQMETGRDADPHSQIVQLWIRILA</sequence>
<keyword evidence="2" id="KW-1185">Reference proteome</keyword>
<evidence type="ECO:0000313" key="1">
    <source>
        <dbReference type="EMBL" id="MPR29203.1"/>
    </source>
</evidence>
<gene>
    <name evidence="1" type="ORF">FS320_29905</name>
</gene>
<protein>
    <submittedName>
        <fullName evidence="1">Uncharacterized protein</fullName>
    </submittedName>
</protein>
<accession>A0A5N7MQI1</accession>
<reference evidence="1 2" key="1">
    <citation type="journal article" date="2019" name="Syst. Appl. Microbiol.">
        <title>Microvirga tunisiensis sp. nov., a root nodule symbiotic bacterium isolated from Lupinus micranthus and L. luteus grown in Northern Tunisia.</title>
        <authorList>
            <person name="Msaddak A."/>
            <person name="Rejili M."/>
            <person name="Duran D."/>
            <person name="Mars M."/>
            <person name="Palacios J.M."/>
            <person name="Ruiz-Argueso T."/>
            <person name="Rey L."/>
            <person name="Imperial J."/>
        </authorList>
    </citation>
    <scope>NUCLEOTIDE SEQUENCE [LARGE SCALE GENOMIC DNA]</scope>
    <source>
        <strain evidence="1 2">Lmie10</strain>
    </source>
</reference>
<organism evidence="1 2">
    <name type="scientific">Microvirga tunisiensis</name>
    <dbReference type="NCBI Taxonomy" id="2108360"/>
    <lineage>
        <taxon>Bacteria</taxon>
        <taxon>Pseudomonadati</taxon>
        <taxon>Pseudomonadota</taxon>
        <taxon>Alphaproteobacteria</taxon>
        <taxon>Hyphomicrobiales</taxon>
        <taxon>Methylobacteriaceae</taxon>
        <taxon>Microvirga</taxon>
    </lineage>
</organism>
<dbReference type="Proteomes" id="UP000403266">
    <property type="component" value="Unassembled WGS sequence"/>
</dbReference>
<name>A0A5N7MQI1_9HYPH</name>
<proteinExistence type="predicted"/>